<dbReference type="AlphaFoldDB" id="A0A4C1SVW0"/>
<dbReference type="Proteomes" id="UP000299102">
    <property type="component" value="Unassembled WGS sequence"/>
</dbReference>
<feature type="region of interest" description="Disordered" evidence="1">
    <location>
        <begin position="87"/>
        <end position="214"/>
    </location>
</feature>
<dbReference type="OrthoDB" id="7488542at2759"/>
<comment type="caution">
    <text evidence="2">The sequence shown here is derived from an EMBL/GenBank/DDBJ whole genome shotgun (WGS) entry which is preliminary data.</text>
</comment>
<evidence type="ECO:0000313" key="2">
    <source>
        <dbReference type="EMBL" id="GBP06329.1"/>
    </source>
</evidence>
<reference evidence="2 3" key="1">
    <citation type="journal article" date="2019" name="Commun. Biol.">
        <title>The bagworm genome reveals a unique fibroin gene that provides high tensile strength.</title>
        <authorList>
            <person name="Kono N."/>
            <person name="Nakamura H."/>
            <person name="Ohtoshi R."/>
            <person name="Tomita M."/>
            <person name="Numata K."/>
            <person name="Arakawa K."/>
        </authorList>
    </citation>
    <scope>NUCLEOTIDE SEQUENCE [LARGE SCALE GENOMIC DNA]</scope>
</reference>
<name>A0A4C1SVW0_EUMVA</name>
<proteinExistence type="predicted"/>
<protein>
    <submittedName>
        <fullName evidence="2">Uncharacterized protein</fullName>
    </submittedName>
</protein>
<sequence length="237" mass="27531">MGQGQEALNAVALNNSRTALNIFKSKIPEPMKTILACRNPTTLEDAMNILFEAGYAHLRVDTQQMFFNKDGNKKPNTKKYQGHLKHLSQPFQNQSRNSSYNNQGRNPSYENQDRNPSYQNQDRNPSYQNQGRNSSYNNQGRNPSYQNQDRNPSYQNQRGNNSYPNQRWNFPQNSQGRCPQPFQNSYQQINRQNQFPQNTPFGSHRPNLRDQPEPMDIGKIEITENFPESASDQNFHL</sequence>
<evidence type="ECO:0000313" key="3">
    <source>
        <dbReference type="Proteomes" id="UP000299102"/>
    </source>
</evidence>
<accession>A0A4C1SVW0</accession>
<feature type="compositionally biased region" description="Polar residues" evidence="1">
    <location>
        <begin position="108"/>
        <end position="201"/>
    </location>
</feature>
<dbReference type="STRING" id="151549.A0A4C1SVW0"/>
<dbReference type="EMBL" id="BGZK01004015">
    <property type="protein sequence ID" value="GBP06329.1"/>
    <property type="molecule type" value="Genomic_DNA"/>
</dbReference>
<gene>
    <name evidence="2" type="ORF">EVAR_70291_1</name>
</gene>
<feature type="compositionally biased region" description="Low complexity" evidence="1">
    <location>
        <begin position="92"/>
        <end position="106"/>
    </location>
</feature>
<organism evidence="2 3">
    <name type="scientific">Eumeta variegata</name>
    <name type="common">Bagworm moth</name>
    <name type="synonym">Eumeta japonica</name>
    <dbReference type="NCBI Taxonomy" id="151549"/>
    <lineage>
        <taxon>Eukaryota</taxon>
        <taxon>Metazoa</taxon>
        <taxon>Ecdysozoa</taxon>
        <taxon>Arthropoda</taxon>
        <taxon>Hexapoda</taxon>
        <taxon>Insecta</taxon>
        <taxon>Pterygota</taxon>
        <taxon>Neoptera</taxon>
        <taxon>Endopterygota</taxon>
        <taxon>Lepidoptera</taxon>
        <taxon>Glossata</taxon>
        <taxon>Ditrysia</taxon>
        <taxon>Tineoidea</taxon>
        <taxon>Psychidae</taxon>
        <taxon>Oiketicinae</taxon>
        <taxon>Eumeta</taxon>
    </lineage>
</organism>
<evidence type="ECO:0000256" key="1">
    <source>
        <dbReference type="SAM" id="MobiDB-lite"/>
    </source>
</evidence>
<keyword evidence="3" id="KW-1185">Reference proteome</keyword>